<evidence type="ECO:0000313" key="3">
    <source>
        <dbReference type="EMBL" id="QGG95403.1"/>
    </source>
</evidence>
<dbReference type="AlphaFoldDB" id="A0A5Q2RHW4"/>
<accession>A0A5Q2RHW4</accession>
<dbReference type="Pfam" id="PF00144">
    <property type="entry name" value="Beta-lactamase"/>
    <property type="match status" value="1"/>
</dbReference>
<dbReference type="PANTHER" id="PTHR43283">
    <property type="entry name" value="BETA-LACTAMASE-RELATED"/>
    <property type="match status" value="1"/>
</dbReference>
<reference evidence="3 4" key="1">
    <citation type="submission" date="2019-11" db="EMBL/GenBank/DDBJ databases">
        <authorList>
            <person name="He Y."/>
        </authorList>
    </citation>
    <scope>NUCLEOTIDE SEQUENCE [LARGE SCALE GENOMIC DNA]</scope>
    <source>
        <strain evidence="3 4">SCSIO 58843</strain>
    </source>
</reference>
<protein>
    <submittedName>
        <fullName evidence="3">Serine hydrolase</fullName>
    </submittedName>
</protein>
<dbReference type="RefSeq" id="WP_153759510.1">
    <property type="nucleotide sequence ID" value="NZ_CP045851.1"/>
</dbReference>
<dbReference type="KEGG" id="atq:GH723_10015"/>
<keyword evidence="3" id="KW-0378">Hydrolase</keyword>
<sequence length="370" mass="38707">MPGPPRAPEIRIPRAPGADDALCRPSDLDVDGLTVPGTGATAGDVLRRWGGRSLVVASLDGAAREWRAPGIDPARPQRCFSLTKSLTGVLAARAVDEGLLDRTRQVSAVIPALDGTGVGSATVGDVADMTVSIAYDEDYEATAGAGEAERSFRDFGDYVVALGFAPPGVAVDPTAPRSVRAFVGALAQGEGPHGHVFQYATPIAELLVWILETSVGRGWIDLLRDWVWEPSGARDAAAVQIDPEGVPTGGGGLAATTRDLARVGLALAAGRLLPGPVLDRIAIGGDPDAFRRSRYAKLEGYTYRDQWWIPGPPGRILSGWGIHGQVLWVDLDHGAVVVIHSGGGDASDLARDAKQEALCRTLVAAVGRGR</sequence>
<evidence type="ECO:0000259" key="2">
    <source>
        <dbReference type="Pfam" id="PF00144"/>
    </source>
</evidence>
<dbReference type="InterPro" id="IPR001466">
    <property type="entry name" value="Beta-lactam-related"/>
</dbReference>
<proteinExistence type="predicted"/>
<evidence type="ECO:0000313" key="4">
    <source>
        <dbReference type="Proteomes" id="UP000334019"/>
    </source>
</evidence>
<dbReference type="SUPFAM" id="SSF56601">
    <property type="entry name" value="beta-lactamase/transpeptidase-like"/>
    <property type="match status" value="1"/>
</dbReference>
<dbReference type="GO" id="GO:0016787">
    <property type="term" value="F:hydrolase activity"/>
    <property type="evidence" value="ECO:0007669"/>
    <property type="project" value="UniProtKB-KW"/>
</dbReference>
<dbReference type="PANTHER" id="PTHR43283:SF7">
    <property type="entry name" value="BETA-LACTAMASE-RELATED DOMAIN-CONTAINING PROTEIN"/>
    <property type="match status" value="1"/>
</dbReference>
<organism evidence="3 4">
    <name type="scientific">Actinomarinicola tropica</name>
    <dbReference type="NCBI Taxonomy" id="2789776"/>
    <lineage>
        <taxon>Bacteria</taxon>
        <taxon>Bacillati</taxon>
        <taxon>Actinomycetota</taxon>
        <taxon>Acidimicrobiia</taxon>
        <taxon>Acidimicrobiales</taxon>
        <taxon>Iamiaceae</taxon>
        <taxon>Actinomarinicola</taxon>
    </lineage>
</organism>
<name>A0A5Q2RHW4_9ACTN</name>
<dbReference type="EMBL" id="CP045851">
    <property type="protein sequence ID" value="QGG95403.1"/>
    <property type="molecule type" value="Genomic_DNA"/>
</dbReference>
<dbReference type="Gene3D" id="3.40.710.10">
    <property type="entry name" value="DD-peptidase/beta-lactamase superfamily"/>
    <property type="match status" value="1"/>
</dbReference>
<keyword evidence="4" id="KW-1185">Reference proteome</keyword>
<dbReference type="InterPro" id="IPR050789">
    <property type="entry name" value="Diverse_Enzym_Activities"/>
</dbReference>
<feature type="region of interest" description="Disordered" evidence="1">
    <location>
        <begin position="1"/>
        <end position="23"/>
    </location>
</feature>
<dbReference type="Proteomes" id="UP000334019">
    <property type="component" value="Chromosome"/>
</dbReference>
<feature type="domain" description="Beta-lactamase-related" evidence="2">
    <location>
        <begin position="74"/>
        <end position="353"/>
    </location>
</feature>
<dbReference type="InterPro" id="IPR012338">
    <property type="entry name" value="Beta-lactam/transpept-like"/>
</dbReference>
<gene>
    <name evidence="3" type="ORF">GH723_10015</name>
</gene>
<evidence type="ECO:0000256" key="1">
    <source>
        <dbReference type="SAM" id="MobiDB-lite"/>
    </source>
</evidence>